<feature type="transmembrane region" description="Helical" evidence="1">
    <location>
        <begin position="34"/>
        <end position="54"/>
    </location>
</feature>
<feature type="transmembrane region" description="Helical" evidence="1">
    <location>
        <begin position="471"/>
        <end position="497"/>
    </location>
</feature>
<keyword evidence="4" id="KW-1185">Reference proteome</keyword>
<sequence>MVQLADDPFEFLAPIICIGSFLLMPLGPIYLPRFWILCMSGYFLIFLGTQFNHLSKFYMTAQSMKKTINEYNTEPRNKKKEQNEKLGYVATDSDLADMEFSLINTYESDFLVHAFVIPNYAEPEALMRDTIGRIAIHKKARTNYVIILAMEASEIHHRSKSENLREHFKNDFLHFIITNHPSDLPGEARGKGSNISYSSRKGTAEMIANGIDKNRIIITICDSDSHIPELYISEVEKAFSSSKDPYYRVFSPPIFFGRNCFKVPAAVRVTDITWSSMILANLSSSRGIGFPCSTYSISWILADHVGYWDTDADAVGEDMHMTLKCLFKTKGQARMTPIFVPINLTNVETEGYVENLKARFVQAKRHYNGVADVAYTLRSALNLPTFCLDAKELGGALSIKPKSKLDENACTTFWFDRIIIVLKILETHFVPVTSGWLMFFAVPLMQFAFYPPQGYGPYLDPSVNPVLVSGFYLKVWNVLKFTTLFLPFPLFGTLGIYENLHRFIDIELFKKTEEETRTWKNYFDYISMPIAAWMFMTLPSNIASCKRLFKARDQYIVAEKVFMEN</sequence>
<feature type="transmembrane region" description="Helical" evidence="1">
    <location>
        <begin position="9"/>
        <end position="28"/>
    </location>
</feature>
<evidence type="ECO:0000313" key="4">
    <source>
        <dbReference type="Proteomes" id="UP000650833"/>
    </source>
</evidence>
<reference evidence="3" key="1">
    <citation type="submission" date="2020-12" db="EMBL/GenBank/DDBJ databases">
        <title>Metabolic potential, ecology and presence of endohyphal bacteria is reflected in genomic diversity of Mucoromycotina.</title>
        <authorList>
            <person name="Muszewska A."/>
            <person name="Okrasinska A."/>
            <person name="Steczkiewicz K."/>
            <person name="Drgas O."/>
            <person name="Orlowska M."/>
            <person name="Perlinska-Lenart U."/>
            <person name="Aleksandrzak-Piekarczyk T."/>
            <person name="Szatraj K."/>
            <person name="Zielenkiewicz U."/>
            <person name="Pilsyk S."/>
            <person name="Malc E."/>
            <person name="Mieczkowski P."/>
            <person name="Kruszewska J.S."/>
            <person name="Biernat P."/>
            <person name="Pawlowska J."/>
        </authorList>
    </citation>
    <scope>NUCLEOTIDE SEQUENCE</scope>
    <source>
        <strain evidence="3">CBS 226.32</strain>
    </source>
</reference>
<dbReference type="PANTHER" id="PTHR36851">
    <property type="entry name" value="UNNAMED PRODUCT"/>
    <property type="match status" value="1"/>
</dbReference>
<protein>
    <recommendedName>
        <fullName evidence="2">Glycosyltransferase 2-like domain-containing protein</fullName>
    </recommendedName>
</protein>
<proteinExistence type="predicted"/>
<dbReference type="Pfam" id="PF13632">
    <property type="entry name" value="Glyco_trans_2_3"/>
    <property type="match status" value="1"/>
</dbReference>
<dbReference type="InterPro" id="IPR001173">
    <property type="entry name" value="Glyco_trans_2-like"/>
</dbReference>
<dbReference type="AlphaFoldDB" id="A0A8H7QK55"/>
<organism evidence="3 4">
    <name type="scientific">Mucor plumbeus</name>
    <dbReference type="NCBI Taxonomy" id="97098"/>
    <lineage>
        <taxon>Eukaryota</taxon>
        <taxon>Fungi</taxon>
        <taxon>Fungi incertae sedis</taxon>
        <taxon>Mucoromycota</taxon>
        <taxon>Mucoromycotina</taxon>
        <taxon>Mucoromycetes</taxon>
        <taxon>Mucorales</taxon>
        <taxon>Mucorineae</taxon>
        <taxon>Mucoraceae</taxon>
        <taxon>Mucor</taxon>
    </lineage>
</organism>
<comment type="caution">
    <text evidence="3">The sequence shown here is derived from an EMBL/GenBank/DDBJ whole genome shotgun (WGS) entry which is preliminary data.</text>
</comment>
<feature type="transmembrane region" description="Helical" evidence="1">
    <location>
        <begin position="429"/>
        <end position="451"/>
    </location>
</feature>
<evidence type="ECO:0000256" key="1">
    <source>
        <dbReference type="SAM" id="Phobius"/>
    </source>
</evidence>
<accession>A0A8H7QK55</accession>
<keyword evidence="1" id="KW-0812">Transmembrane</keyword>
<name>A0A8H7QK55_9FUNG</name>
<feature type="domain" description="Glycosyltransferase 2-like" evidence="2">
    <location>
        <begin position="217"/>
        <end position="373"/>
    </location>
</feature>
<gene>
    <name evidence="3" type="ORF">INT46_002210</name>
</gene>
<dbReference type="EMBL" id="JAEPRC010000603">
    <property type="protein sequence ID" value="KAG2194174.1"/>
    <property type="molecule type" value="Genomic_DNA"/>
</dbReference>
<keyword evidence="1" id="KW-1133">Transmembrane helix</keyword>
<dbReference type="Proteomes" id="UP000650833">
    <property type="component" value="Unassembled WGS sequence"/>
</dbReference>
<dbReference type="OrthoDB" id="5819478at2759"/>
<keyword evidence="1" id="KW-0472">Membrane</keyword>
<dbReference type="PANTHER" id="PTHR36851:SF1">
    <property type="entry name" value="GLYCO_TRANS_2-LIKE DOMAIN-CONTAINING PROTEIN"/>
    <property type="match status" value="1"/>
</dbReference>
<evidence type="ECO:0000259" key="2">
    <source>
        <dbReference type="Pfam" id="PF13632"/>
    </source>
</evidence>
<evidence type="ECO:0000313" key="3">
    <source>
        <dbReference type="EMBL" id="KAG2194174.1"/>
    </source>
</evidence>